<evidence type="ECO:0000256" key="8">
    <source>
        <dbReference type="ARBA" id="ARBA00031423"/>
    </source>
</evidence>
<dbReference type="Proteomes" id="UP000214720">
    <property type="component" value="Unassembled WGS sequence"/>
</dbReference>
<comment type="similarity">
    <text evidence="2 10">Belongs to the disproportionating enzyme family.</text>
</comment>
<evidence type="ECO:0000313" key="12">
    <source>
        <dbReference type="Proteomes" id="UP000214720"/>
    </source>
</evidence>
<evidence type="ECO:0000256" key="10">
    <source>
        <dbReference type="RuleBase" id="RU361207"/>
    </source>
</evidence>
<reference evidence="12" key="1">
    <citation type="submission" date="2017-01" db="EMBL/GenBank/DDBJ databases">
        <title>Genome Analysis of Deinococcus marmoris KOPRI26562.</title>
        <authorList>
            <person name="Kim J.H."/>
            <person name="Oh H.-M."/>
        </authorList>
    </citation>
    <scope>NUCLEOTIDE SEQUENCE [LARGE SCALE GENOMIC DNA]</scope>
    <source>
        <strain evidence="12">PAMC 26633</strain>
    </source>
</reference>
<evidence type="ECO:0000256" key="9">
    <source>
        <dbReference type="ARBA" id="ARBA00031501"/>
    </source>
</evidence>
<dbReference type="EMBL" id="MTHB01000050">
    <property type="protein sequence ID" value="OXC78823.1"/>
    <property type="molecule type" value="Genomic_DNA"/>
</dbReference>
<dbReference type="InterPro" id="IPR003385">
    <property type="entry name" value="Glyco_hydro_77"/>
</dbReference>
<keyword evidence="5 10" id="KW-0328">Glycosyltransferase</keyword>
<name>A0A226X646_CABSO</name>
<protein>
    <recommendedName>
        <fullName evidence="4 10">4-alpha-glucanotransferase</fullName>
        <ecNumber evidence="3 10">2.4.1.25</ecNumber>
    </recommendedName>
    <alternativeName>
        <fullName evidence="8 10">Amylomaltase</fullName>
    </alternativeName>
    <alternativeName>
        <fullName evidence="9 10">Disproportionating enzyme</fullName>
    </alternativeName>
</protein>
<evidence type="ECO:0000256" key="5">
    <source>
        <dbReference type="ARBA" id="ARBA00022676"/>
    </source>
</evidence>
<dbReference type="RefSeq" id="WP_256982369.1">
    <property type="nucleotide sequence ID" value="NZ_MTHB01000050.1"/>
</dbReference>
<dbReference type="Gene3D" id="3.20.20.80">
    <property type="entry name" value="Glycosidases"/>
    <property type="match status" value="1"/>
</dbReference>
<dbReference type="GO" id="GO:0005975">
    <property type="term" value="P:carbohydrate metabolic process"/>
    <property type="evidence" value="ECO:0007669"/>
    <property type="project" value="InterPro"/>
</dbReference>
<keyword evidence="7 10" id="KW-0119">Carbohydrate metabolism</keyword>
<gene>
    <name evidence="11" type="ORF">BSU04_10120</name>
</gene>
<accession>A0A226X646</accession>
<dbReference type="eggNOG" id="COG1640">
    <property type="taxonomic scope" value="Bacteria"/>
</dbReference>
<evidence type="ECO:0000256" key="3">
    <source>
        <dbReference type="ARBA" id="ARBA00012560"/>
    </source>
</evidence>
<dbReference type="InterPro" id="IPR017853">
    <property type="entry name" value="GH"/>
</dbReference>
<dbReference type="Pfam" id="PF02446">
    <property type="entry name" value="Glyco_hydro_77"/>
    <property type="match status" value="1"/>
</dbReference>
<dbReference type="NCBIfam" id="TIGR00217">
    <property type="entry name" value="malQ"/>
    <property type="match status" value="1"/>
</dbReference>
<comment type="catalytic activity">
    <reaction evidence="1 10">
        <text>Transfers a segment of a (1-&gt;4)-alpha-D-glucan to a new position in an acceptor, which may be glucose or a (1-&gt;4)-alpha-D-glucan.</text>
        <dbReference type="EC" id="2.4.1.25"/>
    </reaction>
</comment>
<dbReference type="AlphaFoldDB" id="A0A226X646"/>
<dbReference type="EC" id="2.4.1.25" evidence="3 10"/>
<organism evidence="11 12">
    <name type="scientific">Caballeronia sordidicola</name>
    <name type="common">Burkholderia sordidicola</name>
    <dbReference type="NCBI Taxonomy" id="196367"/>
    <lineage>
        <taxon>Bacteria</taxon>
        <taxon>Pseudomonadati</taxon>
        <taxon>Pseudomonadota</taxon>
        <taxon>Betaproteobacteria</taxon>
        <taxon>Burkholderiales</taxon>
        <taxon>Burkholderiaceae</taxon>
        <taxon>Caballeronia</taxon>
    </lineage>
</organism>
<sequence length="741" mass="80327">MSTTINTPATPDKTPSAIEALAAKAGFEVEWQDAHKQIQRVPEETLKVLLERLGLPCDNATQLKQSAATLDAELSGRKLPPLMTAEVDRGISLPMAAVKSGARYRIELESGAVIDGRFTSPKGETALLSPISEPGYHTLVINEQRTTLAVAPPRCYTVDDAWHALRPSPQATPQATPPMWGVAAQVYGLRRLGDGGVGDFSALATLASESAQRGSHAIAISPMHAMFSAEPNKFSPYSPSSRLFLNIAHIDPAAVLGAEAAQAAIKAAGVADEFAELEALQLIDWPRVVTAKLAVLRALFAQFHAHDNDVLHKDFARFVKRGGRALEDHARFEALQAAQLIEANEGHWRNWAGELRDPRSAAVAEFAAAHKNEIDFFLFAQWLAAKGLSHAQHVARDSGMAIGLIADLAVGCDSAGSHAWSYRDEMLQGVSVGAPPDLFNQAGQSWGLTTFSPRAMRTQGFSAFIDMLRAAFTLAGGIRIDHILGLRRLWLVPDGESAKNGAYLRYPLDDLLRLIALESWRHKAIVIGEDLGTVPPGFRERLQEHGLLGIRVLWFERAEKGPGFKAPADWDKDVAATTTTHDLPTVTGWWIGEDIVWRAKIGQTAARADGQDPVEIAQTERGEDRKLLWSAFQEAGVAAPDVSVPADISPQTAPVDEALAFVASTPAPLAIYPLEDLLALAEMPNLPGSIDEHPNWRRRLAVPVSELFDDDSFVDRLLAVDQARKKSVRTKAATHNASPTD</sequence>
<dbReference type="SUPFAM" id="SSF51445">
    <property type="entry name" value="(Trans)glycosidases"/>
    <property type="match status" value="1"/>
</dbReference>
<evidence type="ECO:0000256" key="2">
    <source>
        <dbReference type="ARBA" id="ARBA00005684"/>
    </source>
</evidence>
<dbReference type="PANTHER" id="PTHR32438">
    <property type="entry name" value="4-ALPHA-GLUCANOTRANSFERASE DPE1, CHLOROPLASTIC/AMYLOPLASTIC"/>
    <property type="match status" value="1"/>
</dbReference>
<keyword evidence="6 10" id="KW-0808">Transferase</keyword>
<dbReference type="PANTHER" id="PTHR32438:SF5">
    <property type="entry name" value="4-ALPHA-GLUCANOTRANSFERASE DPE1, CHLOROPLASTIC_AMYLOPLASTIC"/>
    <property type="match status" value="1"/>
</dbReference>
<proteinExistence type="inferred from homology"/>
<dbReference type="GO" id="GO:0004134">
    <property type="term" value="F:4-alpha-glucanotransferase activity"/>
    <property type="evidence" value="ECO:0007669"/>
    <property type="project" value="UniProtKB-EC"/>
</dbReference>
<evidence type="ECO:0000313" key="11">
    <source>
        <dbReference type="EMBL" id="OXC78823.1"/>
    </source>
</evidence>
<comment type="caution">
    <text evidence="11">The sequence shown here is derived from an EMBL/GenBank/DDBJ whole genome shotgun (WGS) entry which is preliminary data.</text>
</comment>
<evidence type="ECO:0000256" key="6">
    <source>
        <dbReference type="ARBA" id="ARBA00022679"/>
    </source>
</evidence>
<evidence type="ECO:0000256" key="4">
    <source>
        <dbReference type="ARBA" id="ARBA00020295"/>
    </source>
</evidence>
<evidence type="ECO:0000256" key="1">
    <source>
        <dbReference type="ARBA" id="ARBA00000439"/>
    </source>
</evidence>
<evidence type="ECO:0000256" key="7">
    <source>
        <dbReference type="ARBA" id="ARBA00023277"/>
    </source>
</evidence>